<dbReference type="CDD" id="cd00430">
    <property type="entry name" value="PLPDE_III_AR"/>
    <property type="match status" value="1"/>
</dbReference>
<dbReference type="InterPro" id="IPR009006">
    <property type="entry name" value="Ala_racemase/Decarboxylase_C"/>
</dbReference>
<dbReference type="NCBIfam" id="TIGR00492">
    <property type="entry name" value="alr"/>
    <property type="match status" value="1"/>
</dbReference>
<dbReference type="InterPro" id="IPR000821">
    <property type="entry name" value="Ala_racemase"/>
</dbReference>
<feature type="binding site" evidence="4">
    <location>
        <position position="132"/>
    </location>
    <ligand>
        <name>substrate</name>
    </ligand>
</feature>
<feature type="active site" description="Proton acceptor; specific for D-alanine" evidence="4">
    <location>
        <position position="35"/>
    </location>
</feature>
<evidence type="ECO:0000259" key="5">
    <source>
        <dbReference type="SMART" id="SM01005"/>
    </source>
</evidence>
<keyword evidence="2 4" id="KW-0663">Pyridoxal phosphate</keyword>
<dbReference type="GO" id="GO:0008784">
    <property type="term" value="F:alanine racemase activity"/>
    <property type="evidence" value="ECO:0007669"/>
    <property type="project" value="UniProtKB-EC"/>
</dbReference>
<name>A0ABY8PN70_9BACT</name>
<protein>
    <recommendedName>
        <fullName evidence="4">Alanine racemase</fullName>
        <ecNumber evidence="4">5.1.1.1</ecNumber>
    </recommendedName>
</protein>
<comment type="cofactor">
    <cofactor evidence="1 4">
        <name>pyridoxal 5'-phosphate</name>
        <dbReference type="ChEBI" id="CHEBI:597326"/>
    </cofactor>
</comment>
<dbReference type="InterPro" id="IPR001608">
    <property type="entry name" value="Ala_racemase_N"/>
</dbReference>
<dbReference type="SUPFAM" id="SSF50621">
    <property type="entry name" value="Alanine racemase C-terminal domain-like"/>
    <property type="match status" value="1"/>
</dbReference>
<evidence type="ECO:0000256" key="3">
    <source>
        <dbReference type="ARBA" id="ARBA00023235"/>
    </source>
</evidence>
<sequence length="368" mass="41553">MFDRKTFVEINIKNYIHNLELIKQRTKSNIIPVLKADGYGHGAVPLAKAAYNYGVDFIAVAFLGEGIEIRKNGINIETLVFNYATPKSIEDNIEGYIYTLGSLNQLKELIDYFGKNISKIKFHLNINTGMNRMGINPEEIDDIIKLTKEYNINIHGAYSHFATADNLDNFVKEQYEKFISAVKYIENSNISIPIKHICNSAASLYFPEYALDYVRPGIATYGLQPSDIKAEKGLKPVLTWKSTVARVGILKSGESVSYGRTYFTKKDIPIATIPVGYADGYFRQLSNKGYVLIHGKKCNIIGRVCMDQFVVETTQIPNVKIGEDVVLIGQQDENFISAEELANLSRTINYDITSKITKRVPRIYIEEE</sequence>
<dbReference type="PANTHER" id="PTHR30511:SF0">
    <property type="entry name" value="ALANINE RACEMASE, CATABOLIC-RELATED"/>
    <property type="match status" value="1"/>
</dbReference>
<proteinExistence type="inferred from homology"/>
<feature type="modified residue" description="N6-(pyridoxal phosphate)lysine" evidence="4">
    <location>
        <position position="35"/>
    </location>
</feature>
<accession>A0ABY8PN70</accession>
<evidence type="ECO:0000256" key="1">
    <source>
        <dbReference type="ARBA" id="ARBA00001933"/>
    </source>
</evidence>
<feature type="binding site" evidence="4">
    <location>
        <position position="306"/>
    </location>
    <ligand>
        <name>substrate</name>
    </ligand>
</feature>
<dbReference type="RefSeq" id="WP_280997433.1">
    <property type="nucleotide sequence ID" value="NZ_CP069362.1"/>
</dbReference>
<evidence type="ECO:0000256" key="2">
    <source>
        <dbReference type="ARBA" id="ARBA00022898"/>
    </source>
</evidence>
<dbReference type="PANTHER" id="PTHR30511">
    <property type="entry name" value="ALANINE RACEMASE"/>
    <property type="match status" value="1"/>
</dbReference>
<dbReference type="Pfam" id="PF01168">
    <property type="entry name" value="Ala_racemase_N"/>
    <property type="match status" value="1"/>
</dbReference>
<comment type="pathway">
    <text evidence="4">Amino-acid biosynthesis; D-alanine biosynthesis; D-alanine from L-alanine: step 1/1.</text>
</comment>
<dbReference type="Gene3D" id="2.40.37.10">
    <property type="entry name" value="Lyase, Ornithine Decarboxylase, Chain A, domain 1"/>
    <property type="match status" value="1"/>
</dbReference>
<feature type="domain" description="Alanine racemase C-terminal" evidence="5">
    <location>
        <begin position="237"/>
        <end position="365"/>
    </location>
</feature>
<dbReference type="InterPro" id="IPR029066">
    <property type="entry name" value="PLP-binding_barrel"/>
</dbReference>
<dbReference type="Pfam" id="PF00842">
    <property type="entry name" value="Ala_racemase_C"/>
    <property type="match status" value="1"/>
</dbReference>
<keyword evidence="3 4" id="KW-0413">Isomerase</keyword>
<comment type="similarity">
    <text evidence="4">Belongs to the alanine racemase family.</text>
</comment>
<dbReference type="EMBL" id="CP069362">
    <property type="protein sequence ID" value="WGS64081.1"/>
    <property type="molecule type" value="Genomic_DNA"/>
</dbReference>
<comment type="catalytic activity">
    <reaction evidence="4">
        <text>L-alanine = D-alanine</text>
        <dbReference type="Rhea" id="RHEA:20249"/>
        <dbReference type="ChEBI" id="CHEBI:57416"/>
        <dbReference type="ChEBI" id="CHEBI:57972"/>
        <dbReference type="EC" id="5.1.1.1"/>
    </reaction>
</comment>
<dbReference type="SUPFAM" id="SSF51419">
    <property type="entry name" value="PLP-binding barrel"/>
    <property type="match status" value="1"/>
</dbReference>
<dbReference type="Proteomes" id="UP001232493">
    <property type="component" value="Chromosome"/>
</dbReference>
<dbReference type="EC" id="5.1.1.1" evidence="4"/>
<comment type="function">
    <text evidence="4">Catalyzes the interconversion of L-alanine and D-alanine. May also act on other amino acids.</text>
</comment>
<evidence type="ECO:0000313" key="7">
    <source>
        <dbReference type="Proteomes" id="UP001232493"/>
    </source>
</evidence>
<reference evidence="6 7" key="1">
    <citation type="submission" date="2021-02" db="EMBL/GenBank/DDBJ databases">
        <title>Characterization of Marinitoga sp. nov. str. BP5-C20A.</title>
        <authorList>
            <person name="Erauso G."/>
            <person name="Postec A."/>
        </authorList>
    </citation>
    <scope>NUCLEOTIDE SEQUENCE [LARGE SCALE GENOMIC DNA]</scope>
    <source>
        <strain evidence="6 7">BP5-C20A</strain>
    </source>
</reference>
<dbReference type="HAMAP" id="MF_01201">
    <property type="entry name" value="Ala_racemase"/>
    <property type="match status" value="1"/>
</dbReference>
<keyword evidence="7" id="KW-1185">Reference proteome</keyword>
<organism evidence="6 7">
    <name type="scientific">Marinitoga aeolica</name>
    <dbReference type="NCBI Taxonomy" id="2809031"/>
    <lineage>
        <taxon>Bacteria</taxon>
        <taxon>Thermotogati</taxon>
        <taxon>Thermotogota</taxon>
        <taxon>Thermotogae</taxon>
        <taxon>Petrotogales</taxon>
        <taxon>Petrotogaceae</taxon>
        <taxon>Marinitoga</taxon>
    </lineage>
</organism>
<evidence type="ECO:0000313" key="6">
    <source>
        <dbReference type="EMBL" id="WGS64081.1"/>
    </source>
</evidence>
<dbReference type="InterPro" id="IPR011079">
    <property type="entry name" value="Ala_racemase_C"/>
</dbReference>
<feature type="active site" description="Proton acceptor; specific for L-alanine" evidence="4">
    <location>
        <position position="258"/>
    </location>
</feature>
<gene>
    <name evidence="6" type="primary">alr</name>
    <name evidence="6" type="ORF">JRV97_06770</name>
</gene>
<evidence type="ECO:0000256" key="4">
    <source>
        <dbReference type="HAMAP-Rule" id="MF_01201"/>
    </source>
</evidence>
<dbReference type="Gene3D" id="3.20.20.10">
    <property type="entry name" value="Alanine racemase"/>
    <property type="match status" value="1"/>
</dbReference>
<dbReference type="PRINTS" id="PR00992">
    <property type="entry name" value="ALARACEMASE"/>
</dbReference>
<dbReference type="SMART" id="SM01005">
    <property type="entry name" value="Ala_racemase_C"/>
    <property type="match status" value="1"/>
</dbReference>